<dbReference type="InterPro" id="IPR051554">
    <property type="entry name" value="Acetyltransferase_Eis"/>
</dbReference>
<organism evidence="2 3">
    <name type="scientific">Micromonospora mirobrigensis</name>
    <dbReference type="NCBI Taxonomy" id="262898"/>
    <lineage>
        <taxon>Bacteria</taxon>
        <taxon>Bacillati</taxon>
        <taxon>Actinomycetota</taxon>
        <taxon>Actinomycetes</taxon>
        <taxon>Micromonosporales</taxon>
        <taxon>Micromonosporaceae</taxon>
        <taxon>Micromonospora</taxon>
    </lineage>
</organism>
<dbReference type="SUPFAM" id="SSF55718">
    <property type="entry name" value="SCP-like"/>
    <property type="match status" value="1"/>
</dbReference>
<evidence type="ECO:0000313" key="2">
    <source>
        <dbReference type="EMBL" id="SCF19945.1"/>
    </source>
</evidence>
<dbReference type="PROSITE" id="PS51186">
    <property type="entry name" value="GNAT"/>
    <property type="match status" value="1"/>
</dbReference>
<proteinExistence type="predicted"/>
<dbReference type="Gene3D" id="3.40.630.30">
    <property type="match status" value="2"/>
</dbReference>
<dbReference type="Pfam" id="PF13527">
    <property type="entry name" value="Acetyltransf_9"/>
    <property type="match status" value="1"/>
</dbReference>
<dbReference type="Gene3D" id="3.30.1050.10">
    <property type="entry name" value="SCP2 sterol-binding domain"/>
    <property type="match status" value="1"/>
</dbReference>
<dbReference type="GO" id="GO:0034069">
    <property type="term" value="F:aminoglycoside N-acetyltransferase activity"/>
    <property type="evidence" value="ECO:0007669"/>
    <property type="project" value="TreeGrafter"/>
</dbReference>
<dbReference type="SUPFAM" id="SSF55729">
    <property type="entry name" value="Acyl-CoA N-acyltransferases (Nat)"/>
    <property type="match status" value="1"/>
</dbReference>
<evidence type="ECO:0000259" key="1">
    <source>
        <dbReference type="PROSITE" id="PS51186"/>
    </source>
</evidence>
<dbReference type="STRING" id="262898.GA0070564_10468"/>
<dbReference type="AlphaFoldDB" id="A0A1C4YGT7"/>
<name>A0A1C4YGT7_9ACTN</name>
<dbReference type="InterPro" id="IPR025559">
    <property type="entry name" value="Eis_dom"/>
</dbReference>
<dbReference type="Proteomes" id="UP000199504">
    <property type="component" value="Unassembled WGS sequence"/>
</dbReference>
<dbReference type="Pfam" id="PF13530">
    <property type="entry name" value="SCP2_2"/>
    <property type="match status" value="1"/>
</dbReference>
<gene>
    <name evidence="2" type="ORF">GA0070564_10468</name>
</gene>
<dbReference type="EMBL" id="FMCX01000004">
    <property type="protein sequence ID" value="SCF19945.1"/>
    <property type="molecule type" value="Genomic_DNA"/>
</dbReference>
<dbReference type="PANTHER" id="PTHR37817">
    <property type="entry name" value="N-ACETYLTRANSFERASE EIS"/>
    <property type="match status" value="1"/>
</dbReference>
<evidence type="ECO:0000313" key="3">
    <source>
        <dbReference type="Proteomes" id="UP000199504"/>
    </source>
</evidence>
<reference evidence="3" key="1">
    <citation type="submission" date="2016-06" db="EMBL/GenBank/DDBJ databases">
        <authorList>
            <person name="Varghese N."/>
            <person name="Submissions Spin"/>
        </authorList>
    </citation>
    <scope>NUCLEOTIDE SEQUENCE [LARGE SCALE GENOMIC DNA]</scope>
    <source>
        <strain evidence="3">DSM 44830</strain>
    </source>
</reference>
<sequence>MPPPHHRVYGVPVPLTVRELTPDELTDAWQLGRLAFGSEPQPSAHATAPVPGMTRYGAFDGDGQLVGKAVDLHHDQWWHGRRVPAADVAGVAVAPEARGRGVARALLTTLLRGAHERGAAISALYPTVAAPYRSCGWEVTGALRVLDLPTLALPRHRPAAHLTVRPGGPTDLPAVTALYTEVVAHRAGPLTRDGALYEHFAAARPADELGHDGLTLVEHDGRLVGYASYDRGRGYHSDAVLTLGDVLATTADAARELVGVLRGWASVTPTLRICPLPGDAVTAQLPLDAARDHTRDIFMHRAVDITAALTTRGWPAHVRGTVDFTLDDDLAPWNTGAWHLDVADGEAQLTTATTEPALRLTPRGFALLHAGAADARSVAQAGLLHHPPGHDPRALDLLTTGGPAQLLDYF</sequence>
<feature type="domain" description="N-acetyltransferase" evidence="1">
    <location>
        <begin position="15"/>
        <end position="160"/>
    </location>
</feature>
<dbReference type="InterPro" id="IPR000182">
    <property type="entry name" value="GNAT_dom"/>
</dbReference>
<dbReference type="InterPro" id="IPR016181">
    <property type="entry name" value="Acyl_CoA_acyltransferase"/>
</dbReference>
<protein>
    <submittedName>
        <fullName evidence="2">Predicted acetyltransferase</fullName>
    </submittedName>
</protein>
<accession>A0A1C4YGT7</accession>
<dbReference type="GO" id="GO:0030649">
    <property type="term" value="P:aminoglycoside antibiotic catabolic process"/>
    <property type="evidence" value="ECO:0007669"/>
    <property type="project" value="TreeGrafter"/>
</dbReference>
<dbReference type="PANTHER" id="PTHR37817:SF1">
    <property type="entry name" value="N-ACETYLTRANSFERASE EIS"/>
    <property type="match status" value="1"/>
</dbReference>
<keyword evidence="2" id="KW-0808">Transferase</keyword>
<dbReference type="InterPro" id="IPR036527">
    <property type="entry name" value="SCP2_sterol-bd_dom_sf"/>
</dbReference>
<keyword evidence="3" id="KW-1185">Reference proteome</keyword>